<dbReference type="PANTHER" id="PTHR18868">
    <property type="entry name" value="OS07G0665300 PROTEIN-RELATED"/>
    <property type="match status" value="1"/>
</dbReference>
<dbReference type="InterPro" id="IPR009003">
    <property type="entry name" value="Peptidase_S1_PA"/>
</dbReference>
<reference evidence="1" key="2">
    <citation type="submission" date="2018-05" db="EMBL/GenBank/DDBJ databases">
        <title>OpunRS2 (Oryza punctata Reference Sequence Version 2).</title>
        <authorList>
            <person name="Zhang J."/>
            <person name="Kudrna D."/>
            <person name="Lee S."/>
            <person name="Talag J."/>
            <person name="Welchert J."/>
            <person name="Wing R.A."/>
        </authorList>
    </citation>
    <scope>NUCLEOTIDE SEQUENCE [LARGE SCALE GENOMIC DNA]</scope>
</reference>
<dbReference type="Gramene" id="OPUNC07G09410.1">
    <property type="protein sequence ID" value="OPUNC07G09410.1"/>
    <property type="gene ID" value="OPUNC07G09410"/>
</dbReference>
<protein>
    <submittedName>
        <fullName evidence="1">Uncharacterized protein</fullName>
    </submittedName>
</protein>
<keyword evidence="2" id="KW-1185">Reference proteome</keyword>
<dbReference type="PANTHER" id="PTHR18868:SF45">
    <property type="entry name" value="OS03G0109900 PROTEIN"/>
    <property type="match status" value="1"/>
</dbReference>
<reference evidence="1" key="1">
    <citation type="submission" date="2015-04" db="UniProtKB">
        <authorList>
            <consortium name="EnsemblPlants"/>
        </authorList>
    </citation>
    <scope>IDENTIFICATION</scope>
</reference>
<proteinExistence type="predicted"/>
<sequence length="200" mass="22957">MKRTVNSSRQLHQRLAAARPMEGVAVDRQGRLTKFLTSASLVRALKDTNKYHCDLEFKVRHEGNEVCQGYLTDFDLDHNPAIVEIWTDFDVHVGLLQHAVEFLPHCKVIAIGREITSKLMARRVELIDDLSAPKDSENLDRKIREAWEGAQLFSFDGKFVGMNLFLAMGRAFFLPWGTIKKHWTSLQNSKTRQDFQSQTV</sequence>
<dbReference type="AlphaFoldDB" id="A0A0E0LJC6"/>
<evidence type="ECO:0000313" key="2">
    <source>
        <dbReference type="Proteomes" id="UP000026962"/>
    </source>
</evidence>
<dbReference type="Proteomes" id="UP000026962">
    <property type="component" value="Chromosome 7"/>
</dbReference>
<dbReference type="EnsemblPlants" id="OPUNC07G09410.1">
    <property type="protein sequence ID" value="OPUNC07G09410.1"/>
    <property type="gene ID" value="OPUNC07G09410"/>
</dbReference>
<dbReference type="OMA" id="RACKTEW"/>
<dbReference type="SUPFAM" id="SSF50494">
    <property type="entry name" value="Trypsin-like serine proteases"/>
    <property type="match status" value="1"/>
</dbReference>
<organism evidence="1">
    <name type="scientific">Oryza punctata</name>
    <name type="common">Red rice</name>
    <dbReference type="NCBI Taxonomy" id="4537"/>
    <lineage>
        <taxon>Eukaryota</taxon>
        <taxon>Viridiplantae</taxon>
        <taxon>Streptophyta</taxon>
        <taxon>Embryophyta</taxon>
        <taxon>Tracheophyta</taxon>
        <taxon>Spermatophyta</taxon>
        <taxon>Magnoliopsida</taxon>
        <taxon>Liliopsida</taxon>
        <taxon>Poales</taxon>
        <taxon>Poaceae</taxon>
        <taxon>BOP clade</taxon>
        <taxon>Oryzoideae</taxon>
        <taxon>Oryzeae</taxon>
        <taxon>Oryzinae</taxon>
        <taxon>Oryza</taxon>
    </lineage>
</organism>
<dbReference type="HOGENOM" id="CLU_068826_0_0_1"/>
<dbReference type="STRING" id="4537.A0A0E0LJC6"/>
<name>A0A0E0LJC6_ORYPU</name>
<evidence type="ECO:0000313" key="1">
    <source>
        <dbReference type="EnsemblPlants" id="OPUNC07G09410.1"/>
    </source>
</evidence>
<accession>A0A0E0LJC6</accession>